<proteinExistence type="predicted"/>
<accession>A0AAD3XKN1</accession>
<evidence type="ECO:0000313" key="2">
    <source>
        <dbReference type="EMBL" id="GMH08158.1"/>
    </source>
</evidence>
<sequence>MWLDSELIAGSDSSCVVSLSSSPSTLLPSSSLGSPGPIESDGSAAYGDGFRRGTDVARQGIVFATTIKSLMVIAPHAHVTETMISNYEVTQCKQTTPLQGLLAWTSTNY</sequence>
<evidence type="ECO:0000256" key="1">
    <source>
        <dbReference type="SAM" id="MobiDB-lite"/>
    </source>
</evidence>
<dbReference type="EMBL" id="BSYO01000008">
    <property type="protein sequence ID" value="GMH08158.1"/>
    <property type="molecule type" value="Genomic_DNA"/>
</dbReference>
<dbReference type="Proteomes" id="UP001279734">
    <property type="component" value="Unassembled WGS sequence"/>
</dbReference>
<evidence type="ECO:0000313" key="3">
    <source>
        <dbReference type="Proteomes" id="UP001279734"/>
    </source>
</evidence>
<organism evidence="2 3">
    <name type="scientific">Nepenthes gracilis</name>
    <name type="common">Slender pitcher plant</name>
    <dbReference type="NCBI Taxonomy" id="150966"/>
    <lineage>
        <taxon>Eukaryota</taxon>
        <taxon>Viridiplantae</taxon>
        <taxon>Streptophyta</taxon>
        <taxon>Embryophyta</taxon>
        <taxon>Tracheophyta</taxon>
        <taxon>Spermatophyta</taxon>
        <taxon>Magnoliopsida</taxon>
        <taxon>eudicotyledons</taxon>
        <taxon>Gunneridae</taxon>
        <taxon>Pentapetalae</taxon>
        <taxon>Caryophyllales</taxon>
        <taxon>Nepenthaceae</taxon>
        <taxon>Nepenthes</taxon>
    </lineage>
</organism>
<feature type="compositionally biased region" description="Low complexity" evidence="1">
    <location>
        <begin position="20"/>
        <end position="37"/>
    </location>
</feature>
<dbReference type="AlphaFoldDB" id="A0AAD3XKN1"/>
<gene>
    <name evidence="2" type="ORF">Nepgr_009998</name>
</gene>
<reference evidence="2" key="1">
    <citation type="submission" date="2023-05" db="EMBL/GenBank/DDBJ databases">
        <title>Nepenthes gracilis genome sequencing.</title>
        <authorList>
            <person name="Fukushima K."/>
        </authorList>
    </citation>
    <scope>NUCLEOTIDE SEQUENCE</scope>
    <source>
        <strain evidence="2">SING2019-196</strain>
    </source>
</reference>
<name>A0AAD3XKN1_NEPGR</name>
<comment type="caution">
    <text evidence="2">The sequence shown here is derived from an EMBL/GenBank/DDBJ whole genome shotgun (WGS) entry which is preliminary data.</text>
</comment>
<feature type="region of interest" description="Disordered" evidence="1">
    <location>
        <begin position="20"/>
        <end position="46"/>
    </location>
</feature>
<keyword evidence="3" id="KW-1185">Reference proteome</keyword>
<protein>
    <submittedName>
        <fullName evidence="2">Uncharacterized protein</fullName>
    </submittedName>
</protein>